<dbReference type="GO" id="GO:0008199">
    <property type="term" value="F:ferric iron binding"/>
    <property type="evidence" value="ECO:0007669"/>
    <property type="project" value="InterPro"/>
</dbReference>
<dbReference type="OrthoDB" id="9797687at2"/>
<dbReference type="Proteomes" id="UP000186040">
    <property type="component" value="Unassembled WGS sequence"/>
</dbReference>
<dbReference type="InterPro" id="IPR002177">
    <property type="entry name" value="DPS_DNA-bd"/>
</dbReference>
<evidence type="ECO:0000313" key="5">
    <source>
        <dbReference type="Proteomes" id="UP000186040"/>
    </source>
</evidence>
<evidence type="ECO:0000313" key="4">
    <source>
        <dbReference type="EMBL" id="OLR92929.1"/>
    </source>
</evidence>
<feature type="domain" description="Ferritin/DPS" evidence="3">
    <location>
        <begin position="22"/>
        <end position="157"/>
    </location>
</feature>
<dbReference type="PROSITE" id="PS00818">
    <property type="entry name" value="DPS_1"/>
    <property type="match status" value="1"/>
</dbReference>
<evidence type="ECO:0000256" key="1">
    <source>
        <dbReference type="ARBA" id="ARBA00009497"/>
    </source>
</evidence>
<dbReference type="GO" id="GO:0016722">
    <property type="term" value="F:oxidoreductase activity, acting on metal ions"/>
    <property type="evidence" value="ECO:0007669"/>
    <property type="project" value="InterPro"/>
</dbReference>
<dbReference type="STRING" id="1193682.BJP25_18315"/>
<reference evidence="4 5" key="1">
    <citation type="submission" date="2016-10" db="EMBL/GenBank/DDBJ databases">
        <title>The Draft Genome Sequence of Actinokineospora bangkokensis 44EHWT reveals the biosynthetic pathway of antifungal compounds Thailandins with unusual extender unit butylmalonyl-CoA.</title>
        <authorList>
            <person name="Greule A."/>
            <person name="Intra B."/>
            <person name="Flemming S."/>
            <person name="Rommel M.G."/>
            <person name="Panbangred W."/>
            <person name="Bechthold A."/>
        </authorList>
    </citation>
    <scope>NUCLEOTIDE SEQUENCE [LARGE SCALE GENOMIC DNA]</scope>
    <source>
        <strain evidence="4 5">44EHW</strain>
    </source>
</reference>
<dbReference type="SUPFAM" id="SSF47240">
    <property type="entry name" value="Ferritin-like"/>
    <property type="match status" value="1"/>
</dbReference>
<gene>
    <name evidence="4" type="ORF">BJP25_18315</name>
</gene>
<comment type="similarity">
    <text evidence="1 2">Belongs to the Dps family.</text>
</comment>
<dbReference type="InterPro" id="IPR008331">
    <property type="entry name" value="Ferritin_DPS_dom"/>
</dbReference>
<dbReference type="InterPro" id="IPR012347">
    <property type="entry name" value="Ferritin-like"/>
</dbReference>
<dbReference type="PRINTS" id="PR01346">
    <property type="entry name" value="HELNAPAPROT"/>
</dbReference>
<dbReference type="PANTHER" id="PTHR42932:SF2">
    <property type="entry name" value="DNA PROTECTION DURING STARVATION PROTEIN 1"/>
    <property type="match status" value="1"/>
</dbReference>
<organism evidence="4 5">
    <name type="scientific">Actinokineospora bangkokensis</name>
    <dbReference type="NCBI Taxonomy" id="1193682"/>
    <lineage>
        <taxon>Bacteria</taxon>
        <taxon>Bacillati</taxon>
        <taxon>Actinomycetota</taxon>
        <taxon>Actinomycetes</taxon>
        <taxon>Pseudonocardiales</taxon>
        <taxon>Pseudonocardiaceae</taxon>
        <taxon>Actinokineospora</taxon>
    </lineage>
</organism>
<protein>
    <submittedName>
        <fullName evidence="4">DNA starvation/stationary phase protection protein</fullName>
    </submittedName>
</protein>
<keyword evidence="5" id="KW-1185">Reference proteome</keyword>
<sequence length="162" mass="17705">MTADTTTTTTQDGFVASTTLVESLQQVLVNLLAVQLEGKNAHWNVTGSGFRSVHLLLDEVVDVAREHADTVAERLRALHATPDGRPRTVAAGNTLTEQAPGEQRVPAVLTGVATLLTETVEHIRSVHDAVDEEDPTTADLLHEVIHDLEEKAWMLRSENEDR</sequence>
<accession>A0A1Q9LLP9</accession>
<dbReference type="InterPro" id="IPR009078">
    <property type="entry name" value="Ferritin-like_SF"/>
</dbReference>
<dbReference type="PIRSF" id="PIRSF005900">
    <property type="entry name" value="Dps"/>
    <property type="match status" value="1"/>
</dbReference>
<evidence type="ECO:0000259" key="3">
    <source>
        <dbReference type="Pfam" id="PF00210"/>
    </source>
</evidence>
<proteinExistence type="inferred from homology"/>
<dbReference type="InterPro" id="IPR023188">
    <property type="entry name" value="DPS_DNA-bd_CS"/>
</dbReference>
<dbReference type="EMBL" id="MKQR01000013">
    <property type="protein sequence ID" value="OLR92929.1"/>
    <property type="molecule type" value="Genomic_DNA"/>
</dbReference>
<dbReference type="PANTHER" id="PTHR42932">
    <property type="entry name" value="GENERAL STRESS PROTEIN 20U"/>
    <property type="match status" value="1"/>
</dbReference>
<dbReference type="Gene3D" id="1.20.1260.10">
    <property type="match status" value="1"/>
</dbReference>
<dbReference type="CDD" id="cd01043">
    <property type="entry name" value="DPS"/>
    <property type="match status" value="1"/>
</dbReference>
<evidence type="ECO:0000256" key="2">
    <source>
        <dbReference type="RuleBase" id="RU003875"/>
    </source>
</evidence>
<dbReference type="RefSeq" id="WP_075975194.1">
    <property type="nucleotide sequence ID" value="NZ_MKQR01000013.1"/>
</dbReference>
<comment type="caution">
    <text evidence="4">The sequence shown here is derived from an EMBL/GenBank/DDBJ whole genome shotgun (WGS) entry which is preliminary data.</text>
</comment>
<dbReference type="Pfam" id="PF00210">
    <property type="entry name" value="Ferritin"/>
    <property type="match status" value="1"/>
</dbReference>
<name>A0A1Q9LLP9_9PSEU</name>
<dbReference type="AlphaFoldDB" id="A0A1Q9LLP9"/>